<accession>A0A0L6V4S5</accession>
<reference evidence="1 2" key="1">
    <citation type="submission" date="2015-08" db="EMBL/GenBank/DDBJ databases">
        <title>Next Generation Sequencing and Analysis of the Genome of Puccinia sorghi L Schw, the Causal Agent of Maize Common Rust.</title>
        <authorList>
            <person name="Rochi L."/>
            <person name="Burguener G."/>
            <person name="Darino M."/>
            <person name="Turjanski A."/>
            <person name="Kreff E."/>
            <person name="Dieguez M.J."/>
            <person name="Sacco F."/>
        </authorList>
    </citation>
    <scope>NUCLEOTIDE SEQUENCE [LARGE SCALE GENOMIC DNA]</scope>
    <source>
        <strain evidence="1 2">RO10H11247</strain>
    </source>
</reference>
<dbReference type="EMBL" id="LAVV01007674">
    <property type="protein sequence ID" value="KNZ55140.1"/>
    <property type="molecule type" value="Genomic_DNA"/>
</dbReference>
<dbReference type="VEuPathDB" id="FungiDB:VP01_2755g1"/>
<name>A0A0L6V4S5_9BASI</name>
<evidence type="ECO:0000313" key="2">
    <source>
        <dbReference type="Proteomes" id="UP000037035"/>
    </source>
</evidence>
<sequence>MLVDRRNFFQPILPDDVIGTSKEWRHSKAGIYLNSSSYVINLLGLQIERIIQPTSENLTSLNKFTEGWSLSTCFELFRQVLLKKCRSSSAISILADHEKNMGFFLLKCELSKLEEELISLQKKNLLNCLQLTSRNSQEASLWCTVTVPKHLHMQTSGVWMTAWLEHAACQLQAVEQTYVPNLVRITSNWEERAFCSLCRSFLNKTTLNPYFQLQLQQILATLELDRSTLIVVWLLTNQKCMYILLVRSQKISETQVSKWLYMKKELLSKNVHVPIQLLFIVFYLWGRFLALPGKCHKSSENNLLYVLMHWSIHVSSHNFEMMNETRFIIFKLKNYGKWKF</sequence>
<dbReference type="Proteomes" id="UP000037035">
    <property type="component" value="Unassembled WGS sequence"/>
</dbReference>
<organism evidence="1 2">
    <name type="scientific">Puccinia sorghi</name>
    <dbReference type="NCBI Taxonomy" id="27349"/>
    <lineage>
        <taxon>Eukaryota</taxon>
        <taxon>Fungi</taxon>
        <taxon>Dikarya</taxon>
        <taxon>Basidiomycota</taxon>
        <taxon>Pucciniomycotina</taxon>
        <taxon>Pucciniomycetes</taxon>
        <taxon>Pucciniales</taxon>
        <taxon>Pucciniaceae</taxon>
        <taxon>Puccinia</taxon>
    </lineage>
</organism>
<proteinExistence type="predicted"/>
<keyword evidence="2" id="KW-1185">Reference proteome</keyword>
<evidence type="ECO:0000313" key="1">
    <source>
        <dbReference type="EMBL" id="KNZ55140.1"/>
    </source>
</evidence>
<dbReference type="AlphaFoldDB" id="A0A0L6V4S5"/>
<gene>
    <name evidence="1" type="ORF">VP01_2755g1</name>
</gene>
<comment type="caution">
    <text evidence="1">The sequence shown here is derived from an EMBL/GenBank/DDBJ whole genome shotgun (WGS) entry which is preliminary data.</text>
</comment>
<protein>
    <submittedName>
        <fullName evidence="1">Uncharacterized protein</fullName>
    </submittedName>
</protein>